<accession>A0A401LTG6</accession>
<keyword evidence="3" id="KW-1185">Reference proteome</keyword>
<dbReference type="InterPro" id="IPR042278">
    <property type="entry name" value="Mfa-like_1_N"/>
</dbReference>
<dbReference type="CDD" id="cd13121">
    <property type="entry name" value="BF2867_like_C"/>
    <property type="match status" value="1"/>
</dbReference>
<sequence>MKQKTNRFTCLLAVILLAGCSGSELPEGLQPAGPSEADIPLNVTVASLEAEVESAPGTRAATNLGSGTSIGIFRDNTNGYTAAGNIRYNYGSPKWAPQTASETIYLGLLPVNVCAYHPWSSGKTTAIALTSGVYATTNDLSYATNLSVDGRTNKTTALTFAMKRAYARVAFKLKRDNYPGTCTVSNLTVKNLLPSTTLTITSGTYAATTGTTAATLNRTRTVVVTATAGASTDWGEEYLLVPCTPAGTGMEITLTVDGKTMTTTVPTASYKPVAGEYKTITLTLKGTDLKASSVTTEDWTNQNLSGEYIPLP</sequence>
<dbReference type="PROSITE" id="PS51257">
    <property type="entry name" value="PROKAR_LIPOPROTEIN"/>
    <property type="match status" value="1"/>
</dbReference>
<dbReference type="CDD" id="cd13120">
    <property type="entry name" value="BF2867_like_N"/>
    <property type="match status" value="1"/>
</dbReference>
<comment type="caution">
    <text evidence="2">The sequence shown here is derived from an EMBL/GenBank/DDBJ whole genome shotgun (WGS) entry which is preliminary data.</text>
</comment>
<dbReference type="Gene3D" id="2.60.40.2620">
    <property type="entry name" value="Fimbrillin-like"/>
    <property type="match status" value="1"/>
</dbReference>
<dbReference type="InterPro" id="IPR025049">
    <property type="entry name" value="Mfa-like_1"/>
</dbReference>
<proteinExistence type="predicted"/>
<evidence type="ECO:0008006" key="4">
    <source>
        <dbReference type="Google" id="ProtNLM"/>
    </source>
</evidence>
<dbReference type="OrthoDB" id="1096353at2"/>
<evidence type="ECO:0000313" key="3">
    <source>
        <dbReference type="Proteomes" id="UP000288079"/>
    </source>
</evidence>
<dbReference type="RefSeq" id="WP_125040936.1">
    <property type="nucleotide sequence ID" value="NZ_BHWB01000004.1"/>
</dbReference>
<evidence type="ECO:0000313" key="2">
    <source>
        <dbReference type="EMBL" id="GCB34804.1"/>
    </source>
</evidence>
<reference evidence="2 3" key="1">
    <citation type="submission" date="2018-10" db="EMBL/GenBank/DDBJ databases">
        <title>Draft Genome Sequence of Bacteroides sp. KCTC 15687.</title>
        <authorList>
            <person name="Yu S.Y."/>
            <person name="Kim J.S."/>
            <person name="Oh B.S."/>
            <person name="Park S.H."/>
            <person name="Kang S.W."/>
            <person name="Park J.E."/>
            <person name="Choi S.H."/>
            <person name="Han K.I."/>
            <person name="Lee K.C."/>
            <person name="Eom M.K."/>
            <person name="Suh M.K."/>
            <person name="Lee D.H."/>
            <person name="Yoon H."/>
            <person name="Kim B."/>
            <person name="Yang S.J."/>
            <person name="Lee J.S."/>
            <person name="Lee J.H."/>
        </authorList>
    </citation>
    <scope>NUCLEOTIDE SEQUENCE [LARGE SCALE GENOMIC DNA]</scope>
    <source>
        <strain evidence="2 3">KCTC 15687</strain>
    </source>
</reference>
<organism evidence="2 3">
    <name type="scientific">Bacteroides faecalis</name>
    <dbReference type="NCBI Taxonomy" id="2447885"/>
    <lineage>
        <taxon>Bacteria</taxon>
        <taxon>Pseudomonadati</taxon>
        <taxon>Bacteroidota</taxon>
        <taxon>Bacteroidia</taxon>
        <taxon>Bacteroidales</taxon>
        <taxon>Bacteroidaceae</taxon>
        <taxon>Bacteroides</taxon>
    </lineage>
</organism>
<dbReference type="AlphaFoldDB" id="A0A401LTG6"/>
<keyword evidence="1" id="KW-0732">Signal</keyword>
<dbReference type="Gene3D" id="2.60.40.2630">
    <property type="match status" value="1"/>
</dbReference>
<dbReference type="Pfam" id="PF13149">
    <property type="entry name" value="Mfa_like_1"/>
    <property type="match status" value="1"/>
</dbReference>
<feature type="signal peptide" evidence="1">
    <location>
        <begin position="1"/>
        <end position="26"/>
    </location>
</feature>
<name>A0A401LTG6_9BACE</name>
<gene>
    <name evidence="2" type="ORF">KGMB02408_17490</name>
</gene>
<evidence type="ECO:0000256" key="1">
    <source>
        <dbReference type="SAM" id="SignalP"/>
    </source>
</evidence>
<dbReference type="EMBL" id="BHWB01000004">
    <property type="protein sequence ID" value="GCB34804.1"/>
    <property type="molecule type" value="Genomic_DNA"/>
</dbReference>
<dbReference type="Proteomes" id="UP000288079">
    <property type="component" value="Unassembled WGS sequence"/>
</dbReference>
<protein>
    <recommendedName>
        <fullName evidence="4">Fimbrillin family protein</fullName>
    </recommendedName>
</protein>
<feature type="chain" id="PRO_5019428828" description="Fimbrillin family protein" evidence="1">
    <location>
        <begin position="27"/>
        <end position="312"/>
    </location>
</feature>